<reference evidence="2 3" key="1">
    <citation type="submission" date="2015-04" db="EMBL/GenBank/DDBJ databases">
        <authorList>
            <person name="Syromyatnikov M.Y."/>
            <person name="Popov V.N."/>
        </authorList>
    </citation>
    <scope>NUCLEOTIDE SEQUENCE [LARGE SCALE GENOMIC DNA]</scope>
</reference>
<dbReference type="AlphaFoldDB" id="A0A1J1I2K5"/>
<organism evidence="2 3">
    <name type="scientific">Clunio marinus</name>
    <dbReference type="NCBI Taxonomy" id="568069"/>
    <lineage>
        <taxon>Eukaryota</taxon>
        <taxon>Metazoa</taxon>
        <taxon>Ecdysozoa</taxon>
        <taxon>Arthropoda</taxon>
        <taxon>Hexapoda</taxon>
        <taxon>Insecta</taxon>
        <taxon>Pterygota</taxon>
        <taxon>Neoptera</taxon>
        <taxon>Endopterygota</taxon>
        <taxon>Diptera</taxon>
        <taxon>Nematocera</taxon>
        <taxon>Chironomoidea</taxon>
        <taxon>Chironomidae</taxon>
        <taxon>Clunio</taxon>
    </lineage>
</organism>
<proteinExistence type="predicted"/>
<gene>
    <name evidence="2" type="ORF">CLUMA_CG008039</name>
</gene>
<protein>
    <submittedName>
        <fullName evidence="2">CLUMA_CG008039, isoform A</fullName>
    </submittedName>
</protein>
<feature type="region of interest" description="Disordered" evidence="1">
    <location>
        <begin position="221"/>
        <end position="268"/>
    </location>
</feature>
<dbReference type="EMBL" id="CVRI01000039">
    <property type="protein sequence ID" value="CRK94536.1"/>
    <property type="molecule type" value="Genomic_DNA"/>
</dbReference>
<dbReference type="Proteomes" id="UP000183832">
    <property type="component" value="Unassembled WGS sequence"/>
</dbReference>
<sequence length="535" mass="63404">MEFVKQEVYNLDGNTQLEFLNQKTIIVIDKDRFLVCKQFLIENAPDEDFAAFLNIPIEKVRYFKYKMQLFEDTIRVRRRAAVLEKQRKRLLKVNNVRKREISSEERFRRARELIARNLSTNQISKILKVSERSVTRFKQRMREEKRKLKAEGKISFDPNDPDDENNFKFLKPEEKIKKAKELFRKRLKIQEISEILKISERSVRRWKDRLGKLKEESHTASKIIEEQMKGDNKSSKRPTRMDSKLKQENVNETDEDVIEEEELSTPNNKKRRLTIDREKVQYAKELIENKLSNKEMSMLLEMSIACVRKLKMKILDGTVEELIDNSEEHYTKLEKIKDDNLSDNFDPDTDPLTVSDLPYYNSIGSTSLNNYSYERKPKIVLSDRDMHKARLLRENNIRTMDIAKMMKISERSVTRLLAKSRHLEFLECESDVFDEVNKLLEEKDEILNSDDLTDMVVQETEIQELDDPKRQLAFNLLAMNVKVKDISRMLDVSEVTVSHWKSQMTTKSVGGSHNVKTRHEEPQEIIVCEEYEEYE</sequence>
<evidence type="ECO:0000313" key="3">
    <source>
        <dbReference type="Proteomes" id="UP000183832"/>
    </source>
</evidence>
<feature type="compositionally biased region" description="Acidic residues" evidence="1">
    <location>
        <begin position="251"/>
        <end position="263"/>
    </location>
</feature>
<evidence type="ECO:0000313" key="2">
    <source>
        <dbReference type="EMBL" id="CRK94536.1"/>
    </source>
</evidence>
<evidence type="ECO:0000256" key="1">
    <source>
        <dbReference type="SAM" id="MobiDB-lite"/>
    </source>
</evidence>
<dbReference type="Gene3D" id="1.10.10.60">
    <property type="entry name" value="Homeodomain-like"/>
    <property type="match status" value="2"/>
</dbReference>
<dbReference type="OrthoDB" id="7789930at2759"/>
<keyword evidence="3" id="KW-1185">Reference proteome</keyword>
<name>A0A1J1I2K5_9DIPT</name>
<feature type="compositionally biased region" description="Basic and acidic residues" evidence="1">
    <location>
        <begin position="221"/>
        <end position="249"/>
    </location>
</feature>
<accession>A0A1J1I2K5</accession>